<dbReference type="OrthoDB" id="9774769at2"/>
<evidence type="ECO:0000256" key="8">
    <source>
        <dbReference type="ARBA" id="ARBA00023136"/>
    </source>
</evidence>
<dbReference type="Pfam" id="PF02355">
    <property type="entry name" value="SecD_SecF_C"/>
    <property type="match status" value="2"/>
</dbReference>
<dbReference type="InterPro" id="IPR054384">
    <property type="entry name" value="SecDF_P1_head"/>
</dbReference>
<dbReference type="InterPro" id="IPR022645">
    <property type="entry name" value="SecD/SecF_bac"/>
</dbReference>
<dbReference type="GO" id="GO:0065002">
    <property type="term" value="P:intracellular protein transmembrane transport"/>
    <property type="evidence" value="ECO:0007669"/>
    <property type="project" value="UniProtKB-UniRule"/>
</dbReference>
<feature type="transmembrane region" description="Helical" evidence="9">
    <location>
        <begin position="690"/>
        <end position="711"/>
    </location>
</feature>
<evidence type="ECO:0000313" key="16">
    <source>
        <dbReference type="Proteomes" id="UP000021053"/>
    </source>
</evidence>
<dbReference type="NCBIfam" id="TIGR00916">
    <property type="entry name" value="2A0604s01"/>
    <property type="match status" value="2"/>
</dbReference>
<evidence type="ECO:0000256" key="9">
    <source>
        <dbReference type="HAMAP-Rule" id="MF_01463"/>
    </source>
</evidence>
<keyword evidence="7 9" id="KW-0811">Translocation</keyword>
<name>A0A010ZPY6_9ACTN</name>
<comment type="similarity">
    <text evidence="9">Belongs to the SecD/SecF family. SecD subfamily.</text>
</comment>
<feature type="transmembrane region" description="Helical" evidence="9">
    <location>
        <begin position="767"/>
        <end position="793"/>
    </location>
</feature>
<comment type="caution">
    <text evidence="15">The sequence shown here is derived from an EMBL/GenBank/DDBJ whole genome shotgun (WGS) entry which is preliminary data.</text>
</comment>
<feature type="transmembrane region" description="Helical" evidence="9">
    <location>
        <begin position="459"/>
        <end position="483"/>
    </location>
</feature>
<feature type="transmembrane region" description="Helical" evidence="9">
    <location>
        <begin position="663"/>
        <end position="684"/>
    </location>
</feature>
<dbReference type="PATRIC" id="fig|927661.3.peg.1791"/>
<keyword evidence="4 9" id="KW-0812">Transmembrane</keyword>
<comment type="similarity">
    <text evidence="10">Belongs to the SecD/SecF family. SecF subfamily.</text>
</comment>
<dbReference type="NCBIfam" id="TIGR00966">
    <property type="entry name" value="transloc_SecF"/>
    <property type="match status" value="1"/>
</dbReference>
<dbReference type="HAMAP" id="MF_01464_B">
    <property type="entry name" value="SecF_B"/>
    <property type="match status" value="1"/>
</dbReference>
<dbReference type="Gene3D" id="1.20.1640.10">
    <property type="entry name" value="Multidrug efflux transporter AcrB transmembrane domain"/>
    <property type="match status" value="2"/>
</dbReference>
<evidence type="ECO:0000259" key="13">
    <source>
        <dbReference type="Pfam" id="PF21760"/>
    </source>
</evidence>
<dbReference type="Pfam" id="PF07549">
    <property type="entry name" value="Sec_GG"/>
    <property type="match status" value="2"/>
</dbReference>
<evidence type="ECO:0000313" key="15">
    <source>
        <dbReference type="EMBL" id="EXG80734.1"/>
    </source>
</evidence>
<dbReference type="Gene3D" id="3.30.70.3220">
    <property type="match status" value="1"/>
</dbReference>
<feature type="transmembrane region" description="Helical" evidence="9">
    <location>
        <begin position="639"/>
        <end position="656"/>
    </location>
</feature>
<dbReference type="GO" id="GO:0005886">
    <property type="term" value="C:plasma membrane"/>
    <property type="evidence" value="ECO:0007669"/>
    <property type="project" value="UniProtKB-SubCell"/>
</dbReference>
<feature type="compositionally biased region" description="Low complexity" evidence="11">
    <location>
        <begin position="123"/>
        <end position="153"/>
    </location>
</feature>
<dbReference type="AlphaFoldDB" id="A0A010ZPY6"/>
<dbReference type="InterPro" id="IPR022813">
    <property type="entry name" value="SecD/SecF_arch_bac"/>
</dbReference>
<proteinExistence type="inferred from homology"/>
<dbReference type="InterPro" id="IPR022646">
    <property type="entry name" value="SecD/SecF_CS"/>
</dbReference>
<evidence type="ECO:0000256" key="5">
    <source>
        <dbReference type="ARBA" id="ARBA00022927"/>
    </source>
</evidence>
<dbReference type="EMBL" id="JFBT01000001">
    <property type="protein sequence ID" value="EXG80734.1"/>
    <property type="molecule type" value="Genomic_DNA"/>
</dbReference>
<comment type="subunit">
    <text evidence="10">Forms a complex with SecD. Part of the essential Sec protein translocation apparatus which comprises SecA, SecYEG and auxiliary proteins SecDF. Other proteins may also be involved.</text>
</comment>
<dbReference type="HAMAP" id="MF_01463_B">
    <property type="entry name" value="SecD_B"/>
    <property type="match status" value="1"/>
</dbReference>
<evidence type="ECO:0000256" key="10">
    <source>
        <dbReference type="HAMAP-Rule" id="MF_01464"/>
    </source>
</evidence>
<feature type="region of interest" description="Disordered" evidence="11">
    <location>
        <begin position="118"/>
        <end position="195"/>
    </location>
</feature>
<dbReference type="InterPro" id="IPR005791">
    <property type="entry name" value="SecD"/>
</dbReference>
<feature type="domain" description="Protein export membrane protein SecD/SecF C-terminal" evidence="12">
    <location>
        <begin position="612"/>
        <end position="795"/>
    </location>
</feature>
<dbReference type="GO" id="GO:0015450">
    <property type="term" value="F:protein-transporting ATPase activity"/>
    <property type="evidence" value="ECO:0007669"/>
    <property type="project" value="InterPro"/>
</dbReference>
<evidence type="ECO:0000259" key="14">
    <source>
        <dbReference type="Pfam" id="PF22599"/>
    </source>
</evidence>
<accession>A0A010ZPY6</accession>
<keyword evidence="16" id="KW-1185">Reference proteome</keyword>
<keyword evidence="2 9" id="KW-0813">Transport</keyword>
<feature type="compositionally biased region" description="Low complexity" evidence="11">
    <location>
        <begin position="161"/>
        <end position="174"/>
    </location>
</feature>
<organism evidence="15 16">
    <name type="scientific">Cryptosporangium arvum DSM 44712</name>
    <dbReference type="NCBI Taxonomy" id="927661"/>
    <lineage>
        <taxon>Bacteria</taxon>
        <taxon>Bacillati</taxon>
        <taxon>Actinomycetota</taxon>
        <taxon>Actinomycetes</taxon>
        <taxon>Cryptosporangiales</taxon>
        <taxon>Cryptosporangiaceae</taxon>
        <taxon>Cryptosporangium</taxon>
    </lineage>
</organism>
<evidence type="ECO:0000256" key="7">
    <source>
        <dbReference type="ARBA" id="ARBA00023010"/>
    </source>
</evidence>
<feature type="domain" description="Protein translocase subunit SecDF P1" evidence="13">
    <location>
        <begin position="58"/>
        <end position="114"/>
    </location>
</feature>
<evidence type="ECO:0000259" key="12">
    <source>
        <dbReference type="Pfam" id="PF02355"/>
    </source>
</evidence>
<sequence>MTRATLARAVFACAIVAVSIYLTVTSSPRLGLDLRGGTQIVLETSDTSTTKADAEATDRTVEVLRRRIDALGVTEPTITRSGENRIIVELPGVQDPAEAAAVIGRTAQLTVRPVLGFDESAVPTPGATPGTPSPGSTSPGSTTAPSSPAAPSGSPTPSPATPGTGAPSAPAATPDVKAPPADPGKEITLPDDSGVPLKLGAAALTGEGIASAAANFDATSGLGWFVTVDFRGAGEQAWETVTGKAACSPSGDPTRRVAIVLDQEIVSAPQVGEDVRCNVGITGGSTQITGQFSKAEANDLALLVKAGALPVPVETVEQRTVGPTLGATAIRASAEAAVLGVALTIGFLLLVYRLSGLVAAIALAGYGALSYGALTALGATLTLPGLAGFVLAIGMAIDGCVLIFERSREDFAGGVSKRGLPAAVSSGFKNAFSAIADSNITTLLAAGLLFFLASGPVRGFGVTLSLGVLASMVSALLFTRVLMELLVSSKWVRQHPSWTGLSGPGRVQRWITSRNFNLMRHRKVFLSVSAVLVVLAFAGIGIRGLNLGVEFTGGRLMEYTTTQSIAIGDARQAVAEAGFPRAVVVESGDSDVSVRTEKITDDEEQSIRTALADASGGSVERIRDEQIGPSLGDELRTKALIGLAVALLAQAAYLVLRFRWTFAISSVLALLHDVVIVVGLFAWLGKSLDGVFLAALLTVIGYSVNDSVVIFDRVRERWRGANRKTPFADVANEAVLQTVPRTVNTGLGALFILGSLAFLGGDSLTDFAIALLAGVVVGTLSSAVTATPLAVVLEKRWPGRIRGNNSSAKKQPVKAGSGAVV</sequence>
<feature type="transmembrane region" description="Helical" evidence="9">
    <location>
        <begin position="6"/>
        <end position="24"/>
    </location>
</feature>
<dbReference type="Proteomes" id="UP000021053">
    <property type="component" value="Unassembled WGS sequence"/>
</dbReference>
<dbReference type="RefSeq" id="WP_035849775.1">
    <property type="nucleotide sequence ID" value="NZ_KK073874.1"/>
</dbReference>
<keyword evidence="8 9" id="KW-0472">Membrane</keyword>
<dbReference type="Pfam" id="PF21760">
    <property type="entry name" value="SecD_1st"/>
    <property type="match status" value="1"/>
</dbReference>
<comment type="subunit">
    <text evidence="9">Forms a complex with SecF. Part of the essential Sec protein translocation apparatus which comprises SecA, SecYEG and auxiliary proteins SecDF. Other proteins may also be involved.</text>
</comment>
<evidence type="ECO:0000256" key="2">
    <source>
        <dbReference type="ARBA" id="ARBA00022448"/>
    </source>
</evidence>
<dbReference type="Gene3D" id="3.30.1360.200">
    <property type="match status" value="1"/>
</dbReference>
<feature type="transmembrane region" description="Helical" evidence="9">
    <location>
        <begin position="434"/>
        <end position="453"/>
    </location>
</feature>
<dbReference type="InterPro" id="IPR048634">
    <property type="entry name" value="SecD_SecF_C"/>
</dbReference>
<dbReference type="PANTHER" id="PTHR30081">
    <property type="entry name" value="PROTEIN-EXPORT MEMBRANE PROTEIN SEC"/>
    <property type="match status" value="1"/>
</dbReference>
<dbReference type="HOGENOM" id="CLU_007894_3_0_11"/>
<evidence type="ECO:0000256" key="4">
    <source>
        <dbReference type="ARBA" id="ARBA00022692"/>
    </source>
</evidence>
<gene>
    <name evidence="10" type="primary">secF</name>
    <name evidence="9" type="synonym">secD</name>
    <name evidence="15" type="ORF">CryarDRAFT_1822</name>
</gene>
<feature type="domain" description="SecDF P1 head subdomain" evidence="14">
    <location>
        <begin position="192"/>
        <end position="311"/>
    </location>
</feature>
<comment type="caution">
    <text evidence="9">Lacks conserved residue(s) required for the propagation of feature annotation.</text>
</comment>
<comment type="subcellular location">
    <subcellularLocation>
        <location evidence="1 9">Cell membrane</location>
        <topology evidence="1 9">Multi-pass membrane protein</topology>
    </subcellularLocation>
</comment>
<dbReference type="InterPro" id="IPR055344">
    <property type="entry name" value="SecD_SecF_C_bact"/>
</dbReference>
<feature type="transmembrane region" description="Helical" evidence="9">
    <location>
        <begin position="743"/>
        <end position="761"/>
    </location>
</feature>
<dbReference type="NCBIfam" id="TIGR01129">
    <property type="entry name" value="secD"/>
    <property type="match status" value="1"/>
</dbReference>
<protein>
    <recommendedName>
        <fullName evidence="9 10">Multifunctional fusion protein</fullName>
    </recommendedName>
    <domain>
        <recommendedName>
            <fullName evidence="9">Protein translocase subunit SecD</fullName>
        </recommendedName>
    </domain>
    <domain>
        <recommendedName>
            <fullName evidence="10">Protein-export membrane protein SecF</fullName>
        </recommendedName>
    </domain>
</protein>
<dbReference type="PRINTS" id="PR01755">
    <property type="entry name" value="SECFTRNLCASE"/>
</dbReference>
<dbReference type="PANTHER" id="PTHR30081:SF1">
    <property type="entry name" value="PROTEIN TRANSLOCASE SUBUNIT SECD"/>
    <property type="match status" value="1"/>
</dbReference>
<feature type="transmembrane region" description="Helical" evidence="9">
    <location>
        <begin position="381"/>
        <end position="404"/>
    </location>
</feature>
<reference evidence="15 16" key="1">
    <citation type="submission" date="2013-07" db="EMBL/GenBank/DDBJ databases">
        <authorList>
            <consortium name="DOE Joint Genome Institute"/>
            <person name="Eisen J."/>
            <person name="Huntemann M."/>
            <person name="Han J."/>
            <person name="Chen A."/>
            <person name="Kyrpides N."/>
            <person name="Mavromatis K."/>
            <person name="Markowitz V."/>
            <person name="Palaniappan K."/>
            <person name="Ivanova N."/>
            <person name="Schaumberg A."/>
            <person name="Pati A."/>
            <person name="Liolios K."/>
            <person name="Nordberg H.P."/>
            <person name="Cantor M.N."/>
            <person name="Hua S.X."/>
            <person name="Woyke T."/>
        </authorList>
    </citation>
    <scope>NUCLEOTIDE SEQUENCE [LARGE SCALE GENOMIC DNA]</scope>
    <source>
        <strain evidence="15 16">DSM 44712</strain>
    </source>
</reference>
<keyword evidence="3 9" id="KW-1003">Cell membrane</keyword>
<evidence type="ECO:0000256" key="3">
    <source>
        <dbReference type="ARBA" id="ARBA00022475"/>
    </source>
</evidence>
<dbReference type="NCBIfam" id="NF009583">
    <property type="entry name" value="PRK13024.1-3"/>
    <property type="match status" value="1"/>
</dbReference>
<dbReference type="InterPro" id="IPR048631">
    <property type="entry name" value="SecD_1st"/>
</dbReference>
<dbReference type="GO" id="GO:0043952">
    <property type="term" value="P:protein transport by the Sec complex"/>
    <property type="evidence" value="ECO:0007669"/>
    <property type="project" value="UniProtKB-UniRule"/>
</dbReference>
<feature type="region of interest" description="Disordered" evidence="11">
    <location>
        <begin position="802"/>
        <end position="821"/>
    </location>
</feature>
<evidence type="ECO:0000256" key="1">
    <source>
        <dbReference type="ARBA" id="ARBA00004651"/>
    </source>
</evidence>
<evidence type="ECO:0000256" key="11">
    <source>
        <dbReference type="SAM" id="MobiDB-lite"/>
    </source>
</evidence>
<keyword evidence="6 9" id="KW-1133">Transmembrane helix</keyword>
<dbReference type="Pfam" id="PF22599">
    <property type="entry name" value="SecDF_P1_head"/>
    <property type="match status" value="1"/>
</dbReference>
<evidence type="ECO:0000256" key="6">
    <source>
        <dbReference type="ARBA" id="ARBA00022989"/>
    </source>
</evidence>
<feature type="transmembrane region" description="Helical" evidence="9">
    <location>
        <begin position="336"/>
        <end position="369"/>
    </location>
</feature>
<feature type="domain" description="Protein export membrane protein SecD/SecF C-terminal" evidence="12">
    <location>
        <begin position="313"/>
        <end position="484"/>
    </location>
</feature>
<dbReference type="SUPFAM" id="SSF82866">
    <property type="entry name" value="Multidrug efflux transporter AcrB transmembrane domain"/>
    <property type="match status" value="2"/>
</dbReference>
<feature type="transmembrane region" description="Helical" evidence="9">
    <location>
        <begin position="524"/>
        <end position="542"/>
    </location>
</feature>
<dbReference type="InterPro" id="IPR005665">
    <property type="entry name" value="SecF_bac"/>
</dbReference>
<comment type="function">
    <text evidence="9">Part of the Sec protein translocase complex. Interacts with the SecYEG preprotein conducting channel. SecDF uses the proton motive force (PMF) to complete protein translocation after the ATP-dependent function of SecA.</text>
</comment>
<keyword evidence="5 9" id="KW-0653">Protein transport</keyword>
<dbReference type="GO" id="GO:0006605">
    <property type="term" value="P:protein targeting"/>
    <property type="evidence" value="ECO:0007669"/>
    <property type="project" value="UniProtKB-UniRule"/>
</dbReference>